<dbReference type="RefSeq" id="WP_137735426.1">
    <property type="nucleotide sequence ID" value="NZ_BJCL01000019.1"/>
</dbReference>
<evidence type="ECO:0000313" key="1">
    <source>
        <dbReference type="EMBL" id="GCL65720.1"/>
    </source>
</evidence>
<comment type="caution">
    <text evidence="1">The sequence shown here is derived from an EMBL/GenBank/DDBJ whole genome shotgun (WGS) entry which is preliminary data.</text>
</comment>
<gene>
    <name evidence="1" type="ORF">AQPW35_48010</name>
</gene>
<dbReference type="EMBL" id="BJCL01000019">
    <property type="protein sequence ID" value="GCL65720.1"/>
    <property type="molecule type" value="Genomic_DNA"/>
</dbReference>
<sequence length="99" mass="11038">MSDDFGFALPPFKPDEALLTLQRELRALGLTERAGRFERRGTAIARAAVDGAVLRAARVKRPSRNSPEWLDKPLKNSADVRSFVADLKKQLALWSDSDD</sequence>
<keyword evidence="2" id="KW-1185">Reference proteome</keyword>
<evidence type="ECO:0000313" key="2">
    <source>
        <dbReference type="Proteomes" id="UP000301751"/>
    </source>
</evidence>
<name>A0A480AXP2_9BURK</name>
<proteinExistence type="predicted"/>
<dbReference type="Proteomes" id="UP000301751">
    <property type="component" value="Unassembled WGS sequence"/>
</dbReference>
<accession>A0A480AXP2</accession>
<dbReference type="OrthoDB" id="9154556at2"/>
<dbReference type="AlphaFoldDB" id="A0A480AXP2"/>
<reference evidence="2" key="1">
    <citation type="submission" date="2019-03" db="EMBL/GenBank/DDBJ databases">
        <title>Aquabacterium pictum sp.nov., the first bacteriochlorophyll a-containing freshwater bacterium in the genus Aquabacterium of the class Betaproteobacteria.</title>
        <authorList>
            <person name="Hirose S."/>
            <person name="Tank M."/>
            <person name="Hara E."/>
            <person name="Tamaki H."/>
            <person name="Takaichi S."/>
            <person name="Haruta S."/>
            <person name="Hanada S."/>
        </authorList>
    </citation>
    <scope>NUCLEOTIDE SEQUENCE [LARGE SCALE GENOMIC DNA]</scope>
    <source>
        <strain evidence="2">W35</strain>
    </source>
</reference>
<protein>
    <submittedName>
        <fullName evidence="1">Uncharacterized protein</fullName>
    </submittedName>
</protein>
<organism evidence="1 2">
    <name type="scientific">Pseudaquabacterium pictum</name>
    <dbReference type="NCBI Taxonomy" id="2315236"/>
    <lineage>
        <taxon>Bacteria</taxon>
        <taxon>Pseudomonadati</taxon>
        <taxon>Pseudomonadota</taxon>
        <taxon>Betaproteobacteria</taxon>
        <taxon>Burkholderiales</taxon>
        <taxon>Sphaerotilaceae</taxon>
        <taxon>Pseudaquabacterium</taxon>
    </lineage>
</organism>